<name>A0A7Y3W568_9PROT</name>
<dbReference type="InterPro" id="IPR020546">
    <property type="entry name" value="ATP_synth_F1_dsu/esu_N"/>
</dbReference>
<evidence type="ECO:0000256" key="6">
    <source>
        <dbReference type="ARBA" id="ARBA00023065"/>
    </source>
</evidence>
<evidence type="ECO:0000256" key="1">
    <source>
        <dbReference type="ARBA" id="ARBA00003543"/>
    </source>
</evidence>
<dbReference type="RefSeq" id="WP_173197777.1">
    <property type="nucleotide sequence ID" value="NZ_JABFCX010000002.1"/>
</dbReference>
<keyword evidence="15" id="KW-1185">Reference proteome</keyword>
<comment type="subcellular location">
    <subcellularLocation>
        <location evidence="10">Cell membrane</location>
        <topology evidence="10">Peripheral membrane protein</topology>
    </subcellularLocation>
    <subcellularLocation>
        <location evidence="2">Endomembrane system</location>
        <topology evidence="2">Peripheral membrane protein</topology>
    </subcellularLocation>
</comment>
<gene>
    <name evidence="10 14" type="primary">atpC</name>
    <name evidence="14" type="ORF">HK107_06315</name>
</gene>
<reference evidence="14 15" key="1">
    <citation type="submission" date="2020-05" db="EMBL/GenBank/DDBJ databases">
        <title>Parvularcula mediterraneae sp. nov., isolated from polypropylene straw from shallow seawater of the seashore of Laganas in Zakynthos island, Greece.</title>
        <authorList>
            <person name="Szabo I."/>
            <person name="Al-Omari J."/>
            <person name="Rado J."/>
            <person name="Szerdahelyi G.S."/>
        </authorList>
    </citation>
    <scope>NUCLEOTIDE SEQUENCE [LARGE SCALE GENOMIC DNA]</scope>
    <source>
        <strain evidence="14 15">ZS-1/3</strain>
    </source>
</reference>
<dbReference type="GO" id="GO:0012505">
    <property type="term" value="C:endomembrane system"/>
    <property type="evidence" value="ECO:0007669"/>
    <property type="project" value="UniProtKB-SubCell"/>
</dbReference>
<evidence type="ECO:0000256" key="7">
    <source>
        <dbReference type="ARBA" id="ARBA00023136"/>
    </source>
</evidence>
<comment type="function">
    <text evidence="1 10">Produces ATP from ADP in the presence of a proton gradient across the membrane.</text>
</comment>
<dbReference type="GO" id="GO:0045259">
    <property type="term" value="C:proton-transporting ATP synthase complex"/>
    <property type="evidence" value="ECO:0007669"/>
    <property type="project" value="UniProtKB-KW"/>
</dbReference>
<keyword evidence="4 10" id="KW-0813">Transport</keyword>
<evidence type="ECO:0000256" key="4">
    <source>
        <dbReference type="ARBA" id="ARBA00022448"/>
    </source>
</evidence>
<protein>
    <recommendedName>
        <fullName evidence="10">ATP synthase epsilon chain</fullName>
    </recommendedName>
    <alternativeName>
        <fullName evidence="10">ATP synthase F1 sector epsilon subunit</fullName>
    </alternativeName>
    <alternativeName>
        <fullName evidence="10">F-ATPase epsilon subunit</fullName>
    </alternativeName>
</protein>
<evidence type="ECO:0000256" key="11">
    <source>
        <dbReference type="RuleBase" id="RU003656"/>
    </source>
</evidence>
<proteinExistence type="inferred from homology"/>
<dbReference type="GO" id="GO:0005524">
    <property type="term" value="F:ATP binding"/>
    <property type="evidence" value="ECO:0007669"/>
    <property type="project" value="UniProtKB-UniRule"/>
</dbReference>
<dbReference type="HAMAP" id="MF_00530">
    <property type="entry name" value="ATP_synth_epsil_bac"/>
    <property type="match status" value="1"/>
</dbReference>
<evidence type="ECO:0000313" key="15">
    <source>
        <dbReference type="Proteomes" id="UP000536835"/>
    </source>
</evidence>
<feature type="region of interest" description="Disordered" evidence="12">
    <location>
        <begin position="88"/>
        <end position="115"/>
    </location>
</feature>
<keyword evidence="5 10" id="KW-0375">Hydrogen ion transport</keyword>
<keyword evidence="10" id="KW-1003">Cell membrane</keyword>
<evidence type="ECO:0000256" key="10">
    <source>
        <dbReference type="HAMAP-Rule" id="MF_00530"/>
    </source>
</evidence>
<evidence type="ECO:0000256" key="2">
    <source>
        <dbReference type="ARBA" id="ARBA00004184"/>
    </source>
</evidence>
<keyword evidence="7 10" id="KW-0472">Membrane</keyword>
<dbReference type="CDD" id="cd12152">
    <property type="entry name" value="F1-ATPase_delta"/>
    <property type="match status" value="1"/>
</dbReference>
<dbReference type="Pfam" id="PF02823">
    <property type="entry name" value="ATP-synt_DE_N"/>
    <property type="match status" value="1"/>
</dbReference>
<dbReference type="GO" id="GO:0005886">
    <property type="term" value="C:plasma membrane"/>
    <property type="evidence" value="ECO:0007669"/>
    <property type="project" value="UniProtKB-SubCell"/>
</dbReference>
<organism evidence="14 15">
    <name type="scientific">Parvularcula mediterranea</name>
    <dbReference type="NCBI Taxonomy" id="2732508"/>
    <lineage>
        <taxon>Bacteria</taxon>
        <taxon>Pseudomonadati</taxon>
        <taxon>Pseudomonadota</taxon>
        <taxon>Alphaproteobacteria</taxon>
        <taxon>Parvularculales</taxon>
        <taxon>Parvularculaceae</taxon>
        <taxon>Parvularcula</taxon>
    </lineage>
</organism>
<evidence type="ECO:0000259" key="13">
    <source>
        <dbReference type="Pfam" id="PF02823"/>
    </source>
</evidence>
<dbReference type="GO" id="GO:0046933">
    <property type="term" value="F:proton-transporting ATP synthase activity, rotational mechanism"/>
    <property type="evidence" value="ECO:0007669"/>
    <property type="project" value="UniProtKB-UniRule"/>
</dbReference>
<comment type="caution">
    <text evidence="14">The sequence shown here is derived from an EMBL/GenBank/DDBJ whole genome shotgun (WGS) entry which is preliminary data.</text>
</comment>
<evidence type="ECO:0000256" key="8">
    <source>
        <dbReference type="ARBA" id="ARBA00023196"/>
    </source>
</evidence>
<accession>A0A7Y3W568</accession>
<dbReference type="SUPFAM" id="SSF51344">
    <property type="entry name" value="Epsilon subunit of F1F0-ATP synthase N-terminal domain"/>
    <property type="match status" value="1"/>
</dbReference>
<keyword evidence="8 10" id="KW-0139">CF(1)</keyword>
<dbReference type="AlphaFoldDB" id="A0A7Y3W568"/>
<dbReference type="NCBIfam" id="TIGR01216">
    <property type="entry name" value="ATP_synt_epsi"/>
    <property type="match status" value="1"/>
</dbReference>
<evidence type="ECO:0000313" key="14">
    <source>
        <dbReference type="EMBL" id="NNU15936.1"/>
    </source>
</evidence>
<dbReference type="Proteomes" id="UP000536835">
    <property type="component" value="Unassembled WGS sequence"/>
</dbReference>
<dbReference type="PANTHER" id="PTHR13822">
    <property type="entry name" value="ATP SYNTHASE DELTA/EPSILON CHAIN"/>
    <property type="match status" value="1"/>
</dbReference>
<evidence type="ECO:0000256" key="9">
    <source>
        <dbReference type="ARBA" id="ARBA00023310"/>
    </source>
</evidence>
<comment type="similarity">
    <text evidence="3 10 11">Belongs to the ATPase epsilon chain family.</text>
</comment>
<dbReference type="InterPro" id="IPR036771">
    <property type="entry name" value="ATPsynth_dsu/esu_N"/>
</dbReference>
<dbReference type="InterPro" id="IPR001469">
    <property type="entry name" value="ATP_synth_F1_dsu/esu"/>
</dbReference>
<evidence type="ECO:0000256" key="5">
    <source>
        <dbReference type="ARBA" id="ARBA00022781"/>
    </source>
</evidence>
<keyword evidence="6 10" id="KW-0406">Ion transport</keyword>
<dbReference type="PANTHER" id="PTHR13822:SF10">
    <property type="entry name" value="ATP SYNTHASE EPSILON CHAIN, CHLOROPLASTIC"/>
    <property type="match status" value="1"/>
</dbReference>
<keyword evidence="9 10" id="KW-0066">ATP synthesis</keyword>
<dbReference type="EMBL" id="JABFCX010000002">
    <property type="protein sequence ID" value="NNU15936.1"/>
    <property type="molecule type" value="Genomic_DNA"/>
</dbReference>
<evidence type="ECO:0000256" key="3">
    <source>
        <dbReference type="ARBA" id="ARBA00005712"/>
    </source>
</evidence>
<evidence type="ECO:0000256" key="12">
    <source>
        <dbReference type="SAM" id="MobiDB-lite"/>
    </source>
</evidence>
<comment type="subunit">
    <text evidence="10 11">F-type ATPases have 2 components, CF(1) - the catalytic core - and CF(0) - the membrane proton channel. CF(1) has five subunits: alpha(3), beta(3), gamma(1), delta(1), epsilon(1). CF(0) has three main subunits: a, b and c.</text>
</comment>
<dbReference type="Gene3D" id="2.60.15.10">
    <property type="entry name" value="F0F1 ATP synthase delta/epsilon subunit, N-terminal"/>
    <property type="match status" value="1"/>
</dbReference>
<sequence length="127" mass="13438">MAQFAFSLVSPERELFSGDVDAVVVPGTEGTFEVRAGHAPLMATLSPGLLEVHQGGEVTRTYVRGGFADVGTSGLTVLAEKAINESDLQGDTLTSERDEAQATVDAEGEEPEKVLNARRALDSLAKY</sequence>
<feature type="domain" description="ATP synthase F1 complex delta/epsilon subunit N-terminal" evidence="13">
    <location>
        <begin position="5"/>
        <end position="82"/>
    </location>
</feature>